<evidence type="ECO:0000313" key="2">
    <source>
        <dbReference type="EMBL" id="KAJ1189831.1"/>
    </source>
</evidence>
<dbReference type="Proteomes" id="UP001066276">
    <property type="component" value="Chromosome 3_1"/>
</dbReference>
<feature type="region of interest" description="Disordered" evidence="1">
    <location>
        <begin position="1"/>
        <end position="20"/>
    </location>
</feature>
<comment type="caution">
    <text evidence="2">The sequence shown here is derived from an EMBL/GenBank/DDBJ whole genome shotgun (WGS) entry which is preliminary data.</text>
</comment>
<keyword evidence="3" id="KW-1185">Reference proteome</keyword>
<name>A0AAV7UMJ0_PLEWA</name>
<dbReference type="AlphaFoldDB" id="A0AAV7UMJ0"/>
<reference evidence="2" key="1">
    <citation type="journal article" date="2022" name="bioRxiv">
        <title>Sequencing and chromosome-scale assembly of the giantPleurodeles waltlgenome.</title>
        <authorList>
            <person name="Brown T."/>
            <person name="Elewa A."/>
            <person name="Iarovenko S."/>
            <person name="Subramanian E."/>
            <person name="Araus A.J."/>
            <person name="Petzold A."/>
            <person name="Susuki M."/>
            <person name="Suzuki K.-i.T."/>
            <person name="Hayashi T."/>
            <person name="Toyoda A."/>
            <person name="Oliveira C."/>
            <person name="Osipova E."/>
            <person name="Leigh N.D."/>
            <person name="Simon A."/>
            <person name="Yun M.H."/>
        </authorList>
    </citation>
    <scope>NUCLEOTIDE SEQUENCE</scope>
    <source>
        <strain evidence="2">20211129_DDA</strain>
        <tissue evidence="2">Liver</tissue>
    </source>
</reference>
<accession>A0AAV7UMJ0</accession>
<proteinExistence type="predicted"/>
<evidence type="ECO:0000256" key="1">
    <source>
        <dbReference type="SAM" id="MobiDB-lite"/>
    </source>
</evidence>
<evidence type="ECO:0000313" key="3">
    <source>
        <dbReference type="Proteomes" id="UP001066276"/>
    </source>
</evidence>
<protein>
    <submittedName>
        <fullName evidence="2">Uncharacterized protein</fullName>
    </submittedName>
</protein>
<dbReference type="EMBL" id="JANPWB010000005">
    <property type="protein sequence ID" value="KAJ1189831.1"/>
    <property type="molecule type" value="Genomic_DNA"/>
</dbReference>
<sequence length="99" mass="10743">MPPARIYRRPSSSAMATRRLLSPRAAPAPARLLMHRHAPQAAQPVLSKLCSSALHVAAIRLPLNGWSDHCIGAPPRSSINLCPPSFPAKPRPVSLYIHN</sequence>
<gene>
    <name evidence="2" type="ORF">NDU88_006573</name>
</gene>
<organism evidence="2 3">
    <name type="scientific">Pleurodeles waltl</name>
    <name type="common">Iberian ribbed newt</name>
    <dbReference type="NCBI Taxonomy" id="8319"/>
    <lineage>
        <taxon>Eukaryota</taxon>
        <taxon>Metazoa</taxon>
        <taxon>Chordata</taxon>
        <taxon>Craniata</taxon>
        <taxon>Vertebrata</taxon>
        <taxon>Euteleostomi</taxon>
        <taxon>Amphibia</taxon>
        <taxon>Batrachia</taxon>
        <taxon>Caudata</taxon>
        <taxon>Salamandroidea</taxon>
        <taxon>Salamandridae</taxon>
        <taxon>Pleurodelinae</taxon>
        <taxon>Pleurodeles</taxon>
    </lineage>
</organism>